<organism evidence="2 3">
    <name type="scientific">Leptospira barantonii</name>
    <dbReference type="NCBI Taxonomy" id="2023184"/>
    <lineage>
        <taxon>Bacteria</taxon>
        <taxon>Pseudomonadati</taxon>
        <taxon>Spirochaetota</taxon>
        <taxon>Spirochaetia</taxon>
        <taxon>Leptospirales</taxon>
        <taxon>Leptospiraceae</taxon>
        <taxon>Leptospira</taxon>
    </lineage>
</organism>
<dbReference type="EMBL" id="NPDS01000004">
    <property type="protein sequence ID" value="PJZ57166.1"/>
    <property type="molecule type" value="Genomic_DNA"/>
</dbReference>
<comment type="caution">
    <text evidence="2">The sequence shown here is derived from an EMBL/GenBank/DDBJ whole genome shotgun (WGS) entry which is preliminary data.</text>
</comment>
<evidence type="ECO:0000313" key="3">
    <source>
        <dbReference type="Proteomes" id="UP000231879"/>
    </source>
</evidence>
<keyword evidence="3" id="KW-1185">Reference proteome</keyword>
<protein>
    <submittedName>
        <fullName evidence="2">Uncharacterized protein</fullName>
    </submittedName>
</protein>
<keyword evidence="1" id="KW-0472">Membrane</keyword>
<dbReference type="Proteomes" id="UP000231879">
    <property type="component" value="Unassembled WGS sequence"/>
</dbReference>
<keyword evidence="1" id="KW-1133">Transmembrane helix</keyword>
<proteinExistence type="predicted"/>
<name>A0ABX4NK26_9LEPT</name>
<feature type="transmembrane region" description="Helical" evidence="1">
    <location>
        <begin position="40"/>
        <end position="61"/>
    </location>
</feature>
<keyword evidence="1" id="KW-0812">Transmembrane</keyword>
<gene>
    <name evidence="2" type="ORF">CH367_10475</name>
</gene>
<reference evidence="2 3" key="1">
    <citation type="submission" date="2017-07" db="EMBL/GenBank/DDBJ databases">
        <title>Leptospira spp. isolated from tropical soils.</title>
        <authorList>
            <person name="Thibeaux R."/>
            <person name="Iraola G."/>
            <person name="Ferres I."/>
            <person name="Bierque E."/>
            <person name="Girault D."/>
            <person name="Soupe-Gilbert M.-E."/>
            <person name="Picardeau M."/>
            <person name="Goarant C."/>
        </authorList>
    </citation>
    <scope>NUCLEOTIDE SEQUENCE [LARGE SCALE GENOMIC DNA]</scope>
    <source>
        <strain evidence="2 3">FH4-C-A1</strain>
    </source>
</reference>
<feature type="transmembrane region" description="Helical" evidence="1">
    <location>
        <begin position="92"/>
        <end position="110"/>
    </location>
</feature>
<evidence type="ECO:0000256" key="1">
    <source>
        <dbReference type="SAM" id="Phobius"/>
    </source>
</evidence>
<sequence length="120" mass="14297">MLIFKKTISLILCLVILIHSFYIWFGTAWSAGESRTEMPGFVSIMPLLFLFFLMQNLIKLFKNLKNRILHTFIYPLPLLCIYSVFYWKIDDLIYITFSSCSLLYIILEFFEFRIQNSKNA</sequence>
<feature type="transmembrane region" description="Helical" evidence="1">
    <location>
        <begin position="68"/>
        <end position="86"/>
    </location>
</feature>
<accession>A0ABX4NK26</accession>
<evidence type="ECO:0000313" key="2">
    <source>
        <dbReference type="EMBL" id="PJZ57166.1"/>
    </source>
</evidence>